<feature type="domain" description="Deoxyribonuclease NucA/NucB" evidence="1">
    <location>
        <begin position="4"/>
        <end position="81"/>
    </location>
</feature>
<dbReference type="Pfam" id="PF14040">
    <property type="entry name" value="DNase_NucA_NucB"/>
    <property type="match status" value="1"/>
</dbReference>
<organism evidence="2 3">
    <name type="scientific">Streptomyces coacervatus</name>
    <dbReference type="NCBI Taxonomy" id="647381"/>
    <lineage>
        <taxon>Bacteria</taxon>
        <taxon>Bacillati</taxon>
        <taxon>Actinomycetota</taxon>
        <taxon>Actinomycetes</taxon>
        <taxon>Kitasatosporales</taxon>
        <taxon>Streptomycetaceae</taxon>
        <taxon>Streptomyces</taxon>
    </lineage>
</organism>
<accession>A0ABP7I514</accession>
<gene>
    <name evidence="2" type="ORF">GCM10022403_050710</name>
</gene>
<keyword evidence="3" id="KW-1185">Reference proteome</keyword>
<name>A0ABP7I514_9ACTN</name>
<dbReference type="InterPro" id="IPR029476">
    <property type="entry name" value="DNase_NucA_NucB"/>
</dbReference>
<dbReference type="Proteomes" id="UP001501009">
    <property type="component" value="Unassembled WGS sequence"/>
</dbReference>
<reference evidence="3" key="1">
    <citation type="journal article" date="2019" name="Int. J. Syst. Evol. Microbiol.">
        <title>The Global Catalogue of Microorganisms (GCM) 10K type strain sequencing project: providing services to taxonomists for standard genome sequencing and annotation.</title>
        <authorList>
            <consortium name="The Broad Institute Genomics Platform"/>
            <consortium name="The Broad Institute Genome Sequencing Center for Infectious Disease"/>
            <person name="Wu L."/>
            <person name="Ma J."/>
        </authorList>
    </citation>
    <scope>NUCLEOTIDE SEQUENCE [LARGE SCALE GENOMIC DNA]</scope>
    <source>
        <strain evidence="3">JCM 17138</strain>
    </source>
</reference>
<comment type="caution">
    <text evidence="2">The sequence shown here is derived from an EMBL/GenBank/DDBJ whole genome shotgun (WGS) entry which is preliminary data.</text>
</comment>
<sequence length="84" mass="9065">MKVCTAADPNYASMGLKCDEYPFASTYEGSVQSIYEPSKPKNNFSALAINGTENGAGGTQLAKYYANNRIIDGPSDEFYVVIVP</sequence>
<dbReference type="EMBL" id="BAABDE010000020">
    <property type="protein sequence ID" value="GAA3810777.1"/>
    <property type="molecule type" value="Genomic_DNA"/>
</dbReference>
<protein>
    <recommendedName>
        <fullName evidence="1">Deoxyribonuclease NucA/NucB domain-containing protein</fullName>
    </recommendedName>
</protein>
<evidence type="ECO:0000313" key="2">
    <source>
        <dbReference type="EMBL" id="GAA3810777.1"/>
    </source>
</evidence>
<evidence type="ECO:0000313" key="3">
    <source>
        <dbReference type="Proteomes" id="UP001501009"/>
    </source>
</evidence>
<evidence type="ECO:0000259" key="1">
    <source>
        <dbReference type="Pfam" id="PF14040"/>
    </source>
</evidence>
<proteinExistence type="predicted"/>